<dbReference type="PANTHER" id="PTHR21442:SF0">
    <property type="entry name" value="CILIA- AND FLAGELLA-ASSOCIATED PROTEIN 206"/>
    <property type="match status" value="1"/>
</dbReference>
<dbReference type="EMBL" id="JAHUTI010091124">
    <property type="protein sequence ID" value="MED6261941.1"/>
    <property type="molecule type" value="Genomic_DNA"/>
</dbReference>
<evidence type="ECO:0000256" key="8">
    <source>
        <dbReference type="ARBA" id="ARBA00023273"/>
    </source>
</evidence>
<evidence type="ECO:0000256" key="7">
    <source>
        <dbReference type="ARBA" id="ARBA00023212"/>
    </source>
</evidence>
<sequence length="132" mass="14879">AFCIITFLIKRSSCLHCKSSSLLLQTEPGQGLWPMPITKQEIGIQTDTHPIDSYIDKSYEWNEWELRRKAIKLNPCFQRDDSVGTEPWMTSVYTASEWSSGVIHNYSNCACAKGTFNTVSTPSGSHLGFIEL</sequence>
<feature type="non-terminal residue" evidence="10">
    <location>
        <position position="132"/>
    </location>
</feature>
<evidence type="ECO:0000256" key="5">
    <source>
        <dbReference type="ARBA" id="ARBA00022794"/>
    </source>
</evidence>
<evidence type="ECO:0000256" key="4">
    <source>
        <dbReference type="ARBA" id="ARBA00022490"/>
    </source>
</evidence>
<reference evidence="10 11" key="1">
    <citation type="submission" date="2021-07" db="EMBL/GenBank/DDBJ databases">
        <authorList>
            <person name="Palmer J.M."/>
        </authorList>
    </citation>
    <scope>NUCLEOTIDE SEQUENCE [LARGE SCALE GENOMIC DNA]</scope>
    <source>
        <strain evidence="10 11">AT_MEX2019</strain>
        <tissue evidence="10">Muscle</tissue>
    </source>
</reference>
<evidence type="ECO:0000256" key="1">
    <source>
        <dbReference type="ARBA" id="ARBA00004430"/>
    </source>
</evidence>
<gene>
    <name evidence="10" type="ORF">ATANTOWER_012242</name>
</gene>
<keyword evidence="8" id="KW-0966">Cell projection</keyword>
<feature type="non-terminal residue" evidence="10">
    <location>
        <position position="1"/>
    </location>
</feature>
<evidence type="ECO:0000256" key="6">
    <source>
        <dbReference type="ARBA" id="ARBA00023069"/>
    </source>
</evidence>
<proteinExistence type="inferred from homology"/>
<keyword evidence="4" id="KW-0963">Cytoplasm</keyword>
<evidence type="ECO:0000256" key="3">
    <source>
        <dbReference type="ARBA" id="ARBA00021602"/>
    </source>
</evidence>
<dbReference type="InterPro" id="IPR021897">
    <property type="entry name" value="FAP206"/>
</dbReference>
<keyword evidence="11" id="KW-1185">Reference proteome</keyword>
<dbReference type="PANTHER" id="PTHR21442">
    <property type="entry name" value="CILIA- AND FLAGELLA-ASSOCIATED PROTEIN 206"/>
    <property type="match status" value="1"/>
</dbReference>
<organism evidence="10 11">
    <name type="scientific">Ataeniobius toweri</name>
    <dbReference type="NCBI Taxonomy" id="208326"/>
    <lineage>
        <taxon>Eukaryota</taxon>
        <taxon>Metazoa</taxon>
        <taxon>Chordata</taxon>
        <taxon>Craniata</taxon>
        <taxon>Vertebrata</taxon>
        <taxon>Euteleostomi</taxon>
        <taxon>Actinopterygii</taxon>
        <taxon>Neopterygii</taxon>
        <taxon>Teleostei</taxon>
        <taxon>Neoteleostei</taxon>
        <taxon>Acanthomorphata</taxon>
        <taxon>Ovalentaria</taxon>
        <taxon>Atherinomorphae</taxon>
        <taxon>Cyprinodontiformes</taxon>
        <taxon>Goodeidae</taxon>
        <taxon>Ataeniobius</taxon>
    </lineage>
</organism>
<evidence type="ECO:0000313" key="10">
    <source>
        <dbReference type="EMBL" id="MED6261941.1"/>
    </source>
</evidence>
<keyword evidence="6" id="KW-0969">Cilium</keyword>
<evidence type="ECO:0000256" key="2">
    <source>
        <dbReference type="ARBA" id="ARBA00010500"/>
    </source>
</evidence>
<evidence type="ECO:0000256" key="9">
    <source>
        <dbReference type="ARBA" id="ARBA00045321"/>
    </source>
</evidence>
<keyword evidence="7" id="KW-0206">Cytoskeleton</keyword>
<protein>
    <recommendedName>
        <fullName evidence="3">Cilia- and flagella-associated protein 206</fullName>
    </recommendedName>
</protein>
<comment type="function">
    <text evidence="9">Essential for sperm motility and is involved in the regulation of the beating frequency of motile cilia on the epithelial cells of the respiratory tract. Required for the establishment of radial spokes in sperm flagella.</text>
</comment>
<comment type="caution">
    <text evidence="10">The sequence shown here is derived from an EMBL/GenBank/DDBJ whole genome shotgun (WGS) entry which is preliminary data.</text>
</comment>
<keyword evidence="5" id="KW-0970">Cilium biogenesis/degradation</keyword>
<evidence type="ECO:0000313" key="11">
    <source>
        <dbReference type="Proteomes" id="UP001345963"/>
    </source>
</evidence>
<accession>A0ABU7CGL7</accession>
<comment type="subcellular location">
    <subcellularLocation>
        <location evidence="1">Cytoplasm</location>
        <location evidence="1">Cytoskeleton</location>
        <location evidence="1">Cilium axoneme</location>
    </subcellularLocation>
</comment>
<comment type="similarity">
    <text evidence="2">Belongs to the CFAP206 family.</text>
</comment>
<name>A0ABU7CGL7_9TELE</name>
<dbReference type="Proteomes" id="UP001345963">
    <property type="component" value="Unassembled WGS sequence"/>
</dbReference>